<proteinExistence type="predicted"/>
<gene>
    <name evidence="1" type="ORF">CUW_1306</name>
</gene>
<dbReference type="Proteomes" id="UP000002938">
    <property type="component" value="Unassembled WGS sequence"/>
</dbReference>
<dbReference type="EMBL" id="ADMN01000077">
    <property type="protein sequence ID" value="EFF63491.1"/>
    <property type="molecule type" value="Genomic_DNA"/>
</dbReference>
<comment type="caution">
    <text evidence="1">The sequence shown here is derived from an EMBL/GenBank/DDBJ whole genome shotgun (WGS) entry which is preliminary data.</text>
</comment>
<reference evidence="1 2" key="1">
    <citation type="journal article" date="2011" name="J. Bacteriol.">
        <title>Draft Genome Sequence of Turicibacter sanguinis PC909, Isolated from Human Feces.</title>
        <authorList>
            <person name="Cuiv P.O."/>
            <person name="Klaassens E.S."/>
            <person name="Durkin A.S."/>
            <person name="Harkins D.M."/>
            <person name="Foster L."/>
            <person name="McCorrison J."/>
            <person name="Torralba M."/>
            <person name="Nelson K.E."/>
            <person name="Morrison M."/>
        </authorList>
    </citation>
    <scope>NUCLEOTIDE SEQUENCE [LARGE SCALE GENOMIC DNA]</scope>
    <source>
        <strain evidence="1 2">PC909</strain>
    </source>
</reference>
<evidence type="ECO:0000313" key="1">
    <source>
        <dbReference type="EMBL" id="EFF63491.1"/>
    </source>
</evidence>
<protein>
    <submittedName>
        <fullName evidence="1">Uncharacterized protein</fullName>
    </submittedName>
</protein>
<name>A0ABN0A1E1_9FIRM</name>
<accession>A0ABN0A1E1</accession>
<sequence length="46" mass="5376">MHSQTDASDLFKTHEEIIKYVADLLADKIFSIHVKNGGYYYEQVEK</sequence>
<keyword evidence="2" id="KW-1185">Reference proteome</keyword>
<evidence type="ECO:0000313" key="2">
    <source>
        <dbReference type="Proteomes" id="UP000002938"/>
    </source>
</evidence>
<organism evidence="1 2">
    <name type="scientific">Turicibacter sanguinis PC909</name>
    <dbReference type="NCBI Taxonomy" id="702450"/>
    <lineage>
        <taxon>Bacteria</taxon>
        <taxon>Bacillati</taxon>
        <taxon>Bacillota</taxon>
        <taxon>Erysipelotrichia</taxon>
        <taxon>Erysipelotrichales</taxon>
        <taxon>Turicibacteraceae</taxon>
        <taxon>Turicibacter</taxon>
    </lineage>
</organism>